<organism evidence="2 3">
    <name type="scientific">Cognatiyoonia sediminum</name>
    <dbReference type="NCBI Taxonomy" id="1508389"/>
    <lineage>
        <taxon>Bacteria</taxon>
        <taxon>Pseudomonadati</taxon>
        <taxon>Pseudomonadota</taxon>
        <taxon>Alphaproteobacteria</taxon>
        <taxon>Rhodobacterales</taxon>
        <taxon>Paracoccaceae</taxon>
        <taxon>Cognatiyoonia</taxon>
    </lineage>
</organism>
<reference evidence="2 3" key="1">
    <citation type="submission" date="2016-11" db="EMBL/GenBank/DDBJ databases">
        <authorList>
            <person name="Jaros S."/>
            <person name="Januszkiewicz K."/>
            <person name="Wedrychowicz H."/>
        </authorList>
    </citation>
    <scope>NUCLEOTIDE SEQUENCE [LARGE SCALE GENOMIC DNA]</scope>
    <source>
        <strain evidence="2 3">DSM 28715</strain>
    </source>
</reference>
<gene>
    <name evidence="2" type="ORF">SAMN05444003_3185</name>
</gene>
<evidence type="ECO:0000256" key="1">
    <source>
        <dbReference type="SAM" id="Phobius"/>
    </source>
</evidence>
<dbReference type="InterPro" id="IPR025597">
    <property type="entry name" value="DUF4345"/>
</dbReference>
<proteinExistence type="predicted"/>
<evidence type="ECO:0008006" key="4">
    <source>
        <dbReference type="Google" id="ProtNLM"/>
    </source>
</evidence>
<feature type="transmembrane region" description="Helical" evidence="1">
    <location>
        <begin position="59"/>
        <end position="78"/>
    </location>
</feature>
<dbReference type="Proteomes" id="UP000184074">
    <property type="component" value="Unassembled WGS sequence"/>
</dbReference>
<keyword evidence="1" id="KW-1133">Transmembrane helix</keyword>
<keyword evidence="1" id="KW-0812">Transmembrane</keyword>
<accession>A0A1M5SXX5</accession>
<dbReference type="EMBL" id="FQXB01000007">
    <property type="protein sequence ID" value="SHH43369.1"/>
    <property type="molecule type" value="Genomic_DNA"/>
</dbReference>
<protein>
    <recommendedName>
        <fullName evidence="4">DUF4345 domain-containing protein</fullName>
    </recommendedName>
</protein>
<feature type="transmembrane region" description="Helical" evidence="1">
    <location>
        <begin position="7"/>
        <end position="30"/>
    </location>
</feature>
<dbReference type="Pfam" id="PF14248">
    <property type="entry name" value="DUF4345"/>
    <property type="match status" value="1"/>
</dbReference>
<evidence type="ECO:0000313" key="3">
    <source>
        <dbReference type="Proteomes" id="UP000184074"/>
    </source>
</evidence>
<name>A0A1M5SXX5_9RHOB</name>
<dbReference type="RefSeq" id="WP_072902778.1">
    <property type="nucleotide sequence ID" value="NZ_FQXB01000007.1"/>
</dbReference>
<dbReference type="AlphaFoldDB" id="A0A1M5SXX5"/>
<feature type="transmembrane region" description="Helical" evidence="1">
    <location>
        <begin position="85"/>
        <end position="102"/>
    </location>
</feature>
<feature type="transmembrane region" description="Helical" evidence="1">
    <location>
        <begin position="108"/>
        <end position="131"/>
    </location>
</feature>
<evidence type="ECO:0000313" key="2">
    <source>
        <dbReference type="EMBL" id="SHH43369.1"/>
    </source>
</evidence>
<dbReference type="OrthoDB" id="7667926at2"/>
<keyword evidence="3" id="KW-1185">Reference proteome</keyword>
<sequence>MHKTNLLNAVVVIIGAAIIFLGLNIGLGGIKTLGWQSTRDFVAITDAATFQTQDSHIRFIGGVWFAVGAVFVIGGFALRRLRPTLIILSAMIATAGLFRLSGMETEVLFSAAIAPSLTFELVGFPLLAWWLMASGKSDAKIIKGVQSQ</sequence>
<keyword evidence="1" id="KW-0472">Membrane</keyword>